<evidence type="ECO:0000313" key="3">
    <source>
        <dbReference type="Proteomes" id="UP000321250"/>
    </source>
</evidence>
<dbReference type="AlphaFoldDB" id="A0A5C6ULA0"/>
<keyword evidence="3" id="KW-1185">Reference proteome</keyword>
<comment type="caution">
    <text evidence="2">The sequence shown here is derived from an EMBL/GenBank/DDBJ whole genome shotgun (WGS) entry which is preliminary data.</text>
</comment>
<evidence type="ECO:0000313" key="2">
    <source>
        <dbReference type="EMBL" id="TXC72228.1"/>
    </source>
</evidence>
<dbReference type="Proteomes" id="UP000321250">
    <property type="component" value="Unassembled WGS sequence"/>
</dbReference>
<reference evidence="2 3" key="1">
    <citation type="journal article" date="2013" name="Antonie Van Leeuwenhoek">
        <title>Sphingomonas ginsenosidivorax sp. nov., with the ability to transform ginsenosides.</title>
        <authorList>
            <person name="Jin X.F."/>
            <person name="Kim J.K."/>
            <person name="Liu Q.M."/>
            <person name="Kang M.S."/>
            <person name="He D."/>
            <person name="Jin F.X."/>
            <person name="Kim S.C."/>
            <person name="Im W.T."/>
        </authorList>
    </citation>
    <scope>NUCLEOTIDE SEQUENCE [LARGE SCALE GENOMIC DNA]</scope>
    <source>
        <strain evidence="2 3">KHI67</strain>
    </source>
</reference>
<gene>
    <name evidence="2" type="ORF">FSB78_15710</name>
</gene>
<dbReference type="GO" id="GO:0006508">
    <property type="term" value="P:proteolysis"/>
    <property type="evidence" value="ECO:0007669"/>
    <property type="project" value="InterPro"/>
</dbReference>
<proteinExistence type="predicted"/>
<feature type="signal peptide" evidence="1">
    <location>
        <begin position="1"/>
        <end position="27"/>
    </location>
</feature>
<name>A0A5C6ULA0_9SPHN</name>
<dbReference type="EMBL" id="VOQR01000001">
    <property type="protein sequence ID" value="TXC72228.1"/>
    <property type="molecule type" value="Genomic_DNA"/>
</dbReference>
<dbReference type="Gene3D" id="3.90.226.10">
    <property type="entry name" value="2-enoyl-CoA Hydratase, Chain A, domain 1"/>
    <property type="match status" value="1"/>
</dbReference>
<sequence>MRASIRIAGGCLAACALSSTGTGVAAARPVPTAQVQMPTTDQAPWREMARIDLDFATALIRSQYIGAVYPDPASFAKTVEAARMQALRDLPKVGSFAGYRALLKRFINSFDDEHIGISFFVMQSRLSWPGFLATYQGHRYLTSATSGGDIHDGSEITSCDGVPVETWVERIAQFEGGHAGLESTRASSATAMFVDAGNPFVMRSAACVIDGVSHPLAWRPLPLAEHLANVRASSGSVTRETRISDFSTDGAWVRLGIFQPDSPEEARAFHAVIADAARIRNKSVIVLDVRGNGGGPYNWFMAFLRGLYGDAYADYYARARLAIRAVHRATPEILASYRASDAQGGAVEEPLDLPRGGGTGEDPVNAGIEEALKQGRPWYRNAATPLPRPTDRAPPNPVRAKVYVLTDYRCGSACISFVDELKLFPGVTQIGQDTFVDERTGTPLGMPLPSGNGRVSAATMTRDGRVRGDAVPQKPTYAFDGNIGDDAKVREWIERVVIPSDRSGAR</sequence>
<dbReference type="InterPro" id="IPR029045">
    <property type="entry name" value="ClpP/crotonase-like_dom_sf"/>
</dbReference>
<dbReference type="GO" id="GO:0008236">
    <property type="term" value="F:serine-type peptidase activity"/>
    <property type="evidence" value="ECO:0007669"/>
    <property type="project" value="InterPro"/>
</dbReference>
<protein>
    <submittedName>
        <fullName evidence="2">Uncharacterized protein</fullName>
    </submittedName>
</protein>
<evidence type="ECO:0000256" key="1">
    <source>
        <dbReference type="SAM" id="SignalP"/>
    </source>
</evidence>
<organism evidence="2 3">
    <name type="scientific">Sphingomonas ginsenosidivorax</name>
    <dbReference type="NCBI Taxonomy" id="862135"/>
    <lineage>
        <taxon>Bacteria</taxon>
        <taxon>Pseudomonadati</taxon>
        <taxon>Pseudomonadota</taxon>
        <taxon>Alphaproteobacteria</taxon>
        <taxon>Sphingomonadales</taxon>
        <taxon>Sphingomonadaceae</taxon>
        <taxon>Sphingomonas</taxon>
    </lineage>
</organism>
<feature type="chain" id="PRO_5022887436" evidence="1">
    <location>
        <begin position="28"/>
        <end position="506"/>
    </location>
</feature>
<accession>A0A5C6ULA0</accession>
<keyword evidence="1" id="KW-0732">Signal</keyword>
<dbReference type="SUPFAM" id="SSF52096">
    <property type="entry name" value="ClpP/crotonase"/>
    <property type="match status" value="1"/>
</dbReference>